<dbReference type="OMA" id="KTLCLFP"/>
<dbReference type="GeneID" id="8442576"/>
<dbReference type="KEGG" id="ure:UREG_06469"/>
<gene>
    <name evidence="2" type="ORF">UREG_06469</name>
</gene>
<evidence type="ECO:0000256" key="1">
    <source>
        <dbReference type="SAM" id="MobiDB-lite"/>
    </source>
</evidence>
<accession>C4JV77</accession>
<proteinExistence type="predicted"/>
<organism evidence="2 3">
    <name type="scientific">Uncinocarpus reesii (strain UAMH 1704)</name>
    <dbReference type="NCBI Taxonomy" id="336963"/>
    <lineage>
        <taxon>Eukaryota</taxon>
        <taxon>Fungi</taxon>
        <taxon>Dikarya</taxon>
        <taxon>Ascomycota</taxon>
        <taxon>Pezizomycotina</taxon>
        <taxon>Eurotiomycetes</taxon>
        <taxon>Eurotiomycetidae</taxon>
        <taxon>Onygenales</taxon>
        <taxon>Onygenaceae</taxon>
        <taxon>Uncinocarpus</taxon>
    </lineage>
</organism>
<feature type="compositionally biased region" description="Polar residues" evidence="1">
    <location>
        <begin position="27"/>
        <end position="45"/>
    </location>
</feature>
<dbReference type="CDD" id="cd14686">
    <property type="entry name" value="bZIP"/>
    <property type="match status" value="1"/>
</dbReference>
<dbReference type="AlphaFoldDB" id="C4JV77"/>
<feature type="region of interest" description="Disordered" evidence="1">
    <location>
        <begin position="1"/>
        <end position="46"/>
    </location>
</feature>
<dbReference type="HOGENOM" id="CLU_526977_0_0_1"/>
<evidence type="ECO:0000313" key="3">
    <source>
        <dbReference type="Proteomes" id="UP000002058"/>
    </source>
</evidence>
<dbReference type="VEuPathDB" id="FungiDB:UREG_06469"/>
<name>C4JV77_UNCRE</name>
<dbReference type="eggNOG" id="ENOG502RMZW">
    <property type="taxonomic scope" value="Eukaryota"/>
</dbReference>
<feature type="compositionally biased region" description="Basic and acidic residues" evidence="1">
    <location>
        <begin position="147"/>
        <end position="182"/>
    </location>
</feature>
<sequence>MGKDNSNIRKEQRPERVQARKDKRLADNSNHTAQATEGSLPQSDQPVLECPGRVHTMSAILDKLVQHKDKVEQFSNIVGIISHAAEGFNAIGLKPEIDKAKRIKELEAALKESHRVIAEDVEINRKERQRLEEEHKDLNSQKQGFAQEKEQNRKSLESEREALRRERESMEKKMKEETKQRIEAQVSRHRKDTDDKIRELERNICRLEAENTRLEKCNRELESELDRQKRIGKMALDQNAQLEDRLQKCNAKLPIHSMDIMDMVNESHAVFQKVPVSPTPISVFLRTCAAQALISRRMCDILWRPFCSKALEDTVSSSTATLQTLSNTAWQLDPELEPSWRVLTYKFVDAMAGTETNLIVQKATQDISKCLEIQVEPQYHQELRESLLAIFQNGARLWRLLRVDCMQVSVSTPADGPRTGWVAHDLPGKAELNRPDCIAENQGFKTLCLFPRFEATSAGAVCKELLFPGHALFSDSSALAEGAKELASQKMRLDQLYQQIASPISPTISDFSEDLAE</sequence>
<protein>
    <submittedName>
        <fullName evidence="2">Uncharacterized protein</fullName>
    </submittedName>
</protein>
<feature type="region of interest" description="Disordered" evidence="1">
    <location>
        <begin position="132"/>
        <end position="190"/>
    </location>
</feature>
<keyword evidence="3" id="KW-1185">Reference proteome</keyword>
<dbReference type="InParanoid" id="C4JV77"/>
<dbReference type="STRING" id="336963.C4JV77"/>
<dbReference type="EMBL" id="CH476618">
    <property type="protein sequence ID" value="EEP81604.1"/>
    <property type="molecule type" value="Genomic_DNA"/>
</dbReference>
<feature type="compositionally biased region" description="Basic and acidic residues" evidence="1">
    <location>
        <begin position="1"/>
        <end position="26"/>
    </location>
</feature>
<dbReference type="Proteomes" id="UP000002058">
    <property type="component" value="Unassembled WGS sequence"/>
</dbReference>
<dbReference type="OrthoDB" id="4480464at2759"/>
<reference evidence="3" key="1">
    <citation type="journal article" date="2009" name="Genome Res.">
        <title>Comparative genomic analyses of the human fungal pathogens Coccidioides and their relatives.</title>
        <authorList>
            <person name="Sharpton T.J."/>
            <person name="Stajich J.E."/>
            <person name="Rounsley S.D."/>
            <person name="Gardner M.J."/>
            <person name="Wortman J.R."/>
            <person name="Jordar V.S."/>
            <person name="Maiti R."/>
            <person name="Kodira C.D."/>
            <person name="Neafsey D.E."/>
            <person name="Zeng Q."/>
            <person name="Hung C.-Y."/>
            <person name="McMahan C."/>
            <person name="Muszewska A."/>
            <person name="Grynberg M."/>
            <person name="Mandel M.A."/>
            <person name="Kellner E.M."/>
            <person name="Barker B.M."/>
            <person name="Galgiani J.N."/>
            <person name="Orbach M.J."/>
            <person name="Kirkland T.N."/>
            <person name="Cole G.T."/>
            <person name="Henn M.R."/>
            <person name="Birren B.W."/>
            <person name="Taylor J.W."/>
        </authorList>
    </citation>
    <scope>NUCLEOTIDE SEQUENCE [LARGE SCALE GENOMIC DNA]</scope>
    <source>
        <strain evidence="3">UAMH 1704</strain>
    </source>
</reference>
<evidence type="ECO:0000313" key="2">
    <source>
        <dbReference type="EMBL" id="EEP81604.1"/>
    </source>
</evidence>
<dbReference type="RefSeq" id="XP_002583502.1">
    <property type="nucleotide sequence ID" value="XM_002583456.1"/>
</dbReference>